<comment type="caution">
    <text evidence="2">The sequence shown here is derived from an EMBL/GenBank/DDBJ whole genome shotgun (WGS) entry which is preliminary data.</text>
</comment>
<evidence type="ECO:0000256" key="1">
    <source>
        <dbReference type="SAM" id="MobiDB-lite"/>
    </source>
</evidence>
<keyword evidence="3" id="KW-1185">Reference proteome</keyword>
<dbReference type="EMBL" id="JABCKI010000313">
    <property type="protein sequence ID" value="KAG5651029.1"/>
    <property type="molecule type" value="Genomic_DNA"/>
</dbReference>
<sequence length="128" mass="14103">MKQRFTSKDDSASILIRAPRIEKRPEIRKRDGASEMEIYKALDFKGLVDIAVKDENDKRQKKAEVGGDDRKTRRGGGRGQRGRQARGGRDMAKRGGRAGPSGMGGRGGAGPSRNLYSITTDHRAYCKP</sequence>
<dbReference type="Proteomes" id="UP000717328">
    <property type="component" value="Unassembled WGS sequence"/>
</dbReference>
<protein>
    <submittedName>
        <fullName evidence="2">Uncharacterized protein</fullName>
    </submittedName>
</protein>
<name>A0A9P7KIL9_9AGAR</name>
<proteinExistence type="predicted"/>
<feature type="compositionally biased region" description="Basic residues" evidence="1">
    <location>
        <begin position="72"/>
        <end position="86"/>
    </location>
</feature>
<feature type="compositionally biased region" description="Basic and acidic residues" evidence="1">
    <location>
        <begin position="54"/>
        <end position="71"/>
    </location>
</feature>
<accession>A0A9P7KIL9</accession>
<dbReference type="AlphaFoldDB" id="A0A9P7KIL9"/>
<reference evidence="2" key="1">
    <citation type="submission" date="2021-02" db="EMBL/GenBank/DDBJ databases">
        <authorList>
            <person name="Nieuwenhuis M."/>
            <person name="Van De Peppel L.J.J."/>
        </authorList>
    </citation>
    <scope>NUCLEOTIDE SEQUENCE</scope>
    <source>
        <strain evidence="2">D49</strain>
    </source>
</reference>
<gene>
    <name evidence="2" type="ORF">H0H81_010157</name>
</gene>
<evidence type="ECO:0000313" key="2">
    <source>
        <dbReference type="EMBL" id="KAG5651029.1"/>
    </source>
</evidence>
<organism evidence="2 3">
    <name type="scientific">Sphagnurus paluster</name>
    <dbReference type="NCBI Taxonomy" id="117069"/>
    <lineage>
        <taxon>Eukaryota</taxon>
        <taxon>Fungi</taxon>
        <taxon>Dikarya</taxon>
        <taxon>Basidiomycota</taxon>
        <taxon>Agaricomycotina</taxon>
        <taxon>Agaricomycetes</taxon>
        <taxon>Agaricomycetidae</taxon>
        <taxon>Agaricales</taxon>
        <taxon>Tricholomatineae</taxon>
        <taxon>Lyophyllaceae</taxon>
        <taxon>Sphagnurus</taxon>
    </lineage>
</organism>
<feature type="compositionally biased region" description="Gly residues" evidence="1">
    <location>
        <begin position="97"/>
        <end position="110"/>
    </location>
</feature>
<reference evidence="2" key="2">
    <citation type="submission" date="2021-10" db="EMBL/GenBank/DDBJ databases">
        <title>Phylogenomics reveals ancestral predisposition of the termite-cultivated fungus Termitomyces towards a domesticated lifestyle.</title>
        <authorList>
            <person name="Auxier B."/>
            <person name="Grum-Grzhimaylo A."/>
            <person name="Cardenas M.E."/>
            <person name="Lodge J.D."/>
            <person name="Laessoe T."/>
            <person name="Pedersen O."/>
            <person name="Smith M.E."/>
            <person name="Kuyper T.W."/>
            <person name="Franco-Molano E.A."/>
            <person name="Baroni T.J."/>
            <person name="Aanen D.K."/>
        </authorList>
    </citation>
    <scope>NUCLEOTIDE SEQUENCE</scope>
    <source>
        <strain evidence="2">D49</strain>
    </source>
</reference>
<evidence type="ECO:0000313" key="3">
    <source>
        <dbReference type="Proteomes" id="UP000717328"/>
    </source>
</evidence>
<feature type="region of interest" description="Disordered" evidence="1">
    <location>
        <begin position="54"/>
        <end position="128"/>
    </location>
</feature>